<dbReference type="PANTHER" id="PTHR21274:SF0">
    <property type="entry name" value="MECKELIN"/>
    <property type="match status" value="1"/>
</dbReference>
<feature type="transmembrane region" description="Helical" evidence="1">
    <location>
        <begin position="638"/>
        <end position="656"/>
    </location>
</feature>
<dbReference type="PANTHER" id="PTHR21274">
    <property type="entry name" value="MECKELIN"/>
    <property type="match status" value="1"/>
</dbReference>
<keyword evidence="1" id="KW-1133">Transmembrane helix</keyword>
<keyword evidence="1" id="KW-0812">Transmembrane</keyword>
<evidence type="ECO:0000313" key="2">
    <source>
        <dbReference type="EnsemblMetazoa" id="AFUN021998-PA"/>
    </source>
</evidence>
<dbReference type="GO" id="GO:0060271">
    <property type="term" value="P:cilium assembly"/>
    <property type="evidence" value="ECO:0007669"/>
    <property type="project" value="InterPro"/>
</dbReference>
<dbReference type="AlphaFoldDB" id="A0A4Y0BMX3"/>
<organism evidence="2">
    <name type="scientific">Anopheles funestus</name>
    <name type="common">African malaria mosquito</name>
    <dbReference type="NCBI Taxonomy" id="62324"/>
    <lineage>
        <taxon>Eukaryota</taxon>
        <taxon>Metazoa</taxon>
        <taxon>Ecdysozoa</taxon>
        <taxon>Arthropoda</taxon>
        <taxon>Hexapoda</taxon>
        <taxon>Insecta</taxon>
        <taxon>Pterygota</taxon>
        <taxon>Neoptera</taxon>
        <taxon>Endopterygota</taxon>
        <taxon>Diptera</taxon>
        <taxon>Nematocera</taxon>
        <taxon>Culicoidea</taxon>
        <taxon>Culicidae</taxon>
        <taxon>Anophelinae</taxon>
        <taxon>Anopheles</taxon>
    </lineage>
</organism>
<keyword evidence="1" id="KW-0472">Membrane</keyword>
<feature type="transmembrane region" description="Helical" evidence="1">
    <location>
        <begin position="769"/>
        <end position="786"/>
    </location>
</feature>
<name>A0A4Y0BMX3_ANOFN</name>
<feature type="transmembrane region" description="Helical" evidence="1">
    <location>
        <begin position="554"/>
        <end position="575"/>
    </location>
</feature>
<feature type="transmembrane region" description="Helical" evidence="1">
    <location>
        <begin position="1010"/>
        <end position="1034"/>
    </location>
</feature>
<protein>
    <recommendedName>
        <fullName evidence="3">Meckelin</fullName>
    </recommendedName>
</protein>
<evidence type="ECO:0008006" key="3">
    <source>
        <dbReference type="Google" id="ProtNLM"/>
    </source>
</evidence>
<reference evidence="2" key="1">
    <citation type="submission" date="2020-05" db="UniProtKB">
        <authorList>
            <consortium name="EnsemblMetazoa"/>
        </authorList>
    </citation>
    <scope>IDENTIFICATION</scope>
    <source>
        <strain evidence="2">FUMOZ</strain>
    </source>
</reference>
<accession>A0A4Y0BMX3</accession>
<dbReference type="VEuPathDB" id="VectorBase:AFUN2_005110"/>
<sequence length="1061" mass="122074">MDLSIDGCSIGQYLAMFRNVLLLTTLSASNFVVLANADFYNSNDVQLYATPDDCRSNEYYDLFAFKCSLCDDGLHLIPAKNKLSCICNEQAVAIRDHDSVLQRPVCQNVSDFFAQFPAGERFDTVNFCKTIQVGIVNTTKSARSVYQRRRTFPPGSERSVCECDLKANVLYIERDGWPGDPRGAHNFCIPLSLLRDVQHFPAFSLNRFLHQNRQNVNVYKNVKYLIVFCHVMRSVRHCQQLANLCVLSFYSLERHSPCAIFYTYQTYDLAALGANGAGTTGSVPSVVSASQSYLNGDGTGGAGGSLPKLGPDVVRPGLFYRRGKYVSELLEKYLDYSYDSDVTNQINNTLNFTLVSYDLNGHLRQFREMRFADLNLCERYDVSQEQRIRFGQNYQRRCVLNVNRLVEDFGEVEFLSLYVNYHEQRVRLMRSVPILIGNAFSQNTDPEPDRWQLVKRFLLVDTVSGLNELHKPKLYGEMDVKNQFFFLRYVRKIELEFKLHPDHGKHPNRISIPLVRMEYALLNMTSSAQSTSTINFEFSVTFTKTYSYSSLLEILLPIFILLAFSMSVFQSYCYKLRQNKVYYDMEVFWNFVIYLGSYLGTAFLVVLAIIVLHAFFTYKTQSTVHLLLPLEVQNVVEAFIYVGFALKLLKLIRVFFYMANVDIFFIDWERPKIFDISTMGQRLHQLDTPSIASSTNTKPTTSHDSVSAWRNYFIANEWQELATKRKISMFAHIISLALAFVILGFENWASNAFHLHLQRNDELLGESDKMLLIAVGILIYTTVYIAQRLYNFLIHDRFIENAIQQFIDVASIANISVFILSMESYGYYIHGRSPHGFSDTDMCSMIMQFKREEDNLCGNRGLLPGSEQQTYSILVPKNLRLFYDKLITPLRNSSSLGPHQHLNQPQLIGSAKMSTSEVFTSPGGGRLEYNFERTILTYYNVNRFFAAFVDHALKDLDYIIQERSILENILNCEFQSYITENKGVFYIDNGHSFDQILFNGNESIFFQVELLLFCCVVLLTENYLLAIVVIGIVYKCFEMVMNYVLKNNLAKKTLIDKRFLI</sequence>
<feature type="transmembrane region" description="Helical" evidence="1">
    <location>
        <begin position="587"/>
        <end position="618"/>
    </location>
</feature>
<proteinExistence type="predicted"/>
<dbReference type="STRING" id="62324.A0A4Y0BMX3"/>
<dbReference type="EnsemblMetazoa" id="AFUN021998-RA">
    <property type="protein sequence ID" value="AFUN021998-PA"/>
    <property type="gene ID" value="AFUN021998"/>
</dbReference>
<dbReference type="InterPro" id="IPR019170">
    <property type="entry name" value="Meckelin"/>
</dbReference>
<feature type="transmembrane region" description="Helical" evidence="1">
    <location>
        <begin position="729"/>
        <end position="749"/>
    </location>
</feature>
<dbReference type="Pfam" id="PF09773">
    <property type="entry name" value="Meckelin"/>
    <property type="match status" value="1"/>
</dbReference>
<dbReference type="GO" id="GO:0036038">
    <property type="term" value="C:MKS complex"/>
    <property type="evidence" value="ECO:0007669"/>
    <property type="project" value="InterPro"/>
</dbReference>
<dbReference type="VEuPathDB" id="VectorBase:AFUN021998"/>
<evidence type="ECO:0000256" key="1">
    <source>
        <dbReference type="SAM" id="Phobius"/>
    </source>
</evidence>